<evidence type="ECO:0000256" key="9">
    <source>
        <dbReference type="ARBA" id="ARBA00022833"/>
    </source>
</evidence>
<dbReference type="InterPro" id="IPR017871">
    <property type="entry name" value="ABC_transporter-like_CS"/>
</dbReference>
<dbReference type="GO" id="GO:0016887">
    <property type="term" value="F:ATP hydrolysis activity"/>
    <property type="evidence" value="ECO:0007669"/>
    <property type="project" value="InterPro"/>
</dbReference>
<evidence type="ECO:0000313" key="19">
    <source>
        <dbReference type="EMBL" id="QDU60795.1"/>
    </source>
</evidence>
<organism evidence="19 20">
    <name type="scientific">Kolteria novifilia</name>
    <dbReference type="NCBI Taxonomy" id="2527975"/>
    <lineage>
        <taxon>Bacteria</taxon>
        <taxon>Pseudomonadati</taxon>
        <taxon>Planctomycetota</taxon>
        <taxon>Planctomycetia</taxon>
        <taxon>Kolteriales</taxon>
        <taxon>Kolteriaceae</taxon>
        <taxon>Kolteria</taxon>
    </lineage>
</organism>
<dbReference type="KEGG" id="knv:Pan216_16470"/>
<evidence type="ECO:0000313" key="20">
    <source>
        <dbReference type="Proteomes" id="UP000317093"/>
    </source>
</evidence>
<keyword evidence="2" id="KW-0963">Cytoplasm</keyword>
<dbReference type="InterPro" id="IPR041102">
    <property type="entry name" value="UvrA_inter"/>
</dbReference>
<dbReference type="InterPro" id="IPR003593">
    <property type="entry name" value="AAA+_ATPase"/>
</dbReference>
<keyword evidence="12" id="KW-0238">DNA-binding</keyword>
<evidence type="ECO:0000256" key="15">
    <source>
        <dbReference type="ARBA" id="ARBA00039316"/>
    </source>
</evidence>
<dbReference type="CDD" id="cd03271">
    <property type="entry name" value="ABC_UvrA_II"/>
    <property type="match status" value="2"/>
</dbReference>
<dbReference type="InterPro" id="IPR004602">
    <property type="entry name" value="UvrA"/>
</dbReference>
<dbReference type="GO" id="GO:0005737">
    <property type="term" value="C:cytoplasm"/>
    <property type="evidence" value="ECO:0007669"/>
    <property type="project" value="UniProtKB-SubCell"/>
</dbReference>
<evidence type="ECO:0000256" key="8">
    <source>
        <dbReference type="ARBA" id="ARBA00022771"/>
    </source>
</evidence>
<dbReference type="GO" id="GO:0009380">
    <property type="term" value="C:excinuclease repair complex"/>
    <property type="evidence" value="ECO:0007669"/>
    <property type="project" value="InterPro"/>
</dbReference>
<keyword evidence="13" id="KW-0234">DNA repair</keyword>
<dbReference type="NCBIfam" id="TIGR00630">
    <property type="entry name" value="uvra"/>
    <property type="match status" value="1"/>
</dbReference>
<dbReference type="PROSITE" id="PS00211">
    <property type="entry name" value="ABC_TRANSPORTER_1"/>
    <property type="match status" value="3"/>
</dbReference>
<keyword evidence="3" id="KW-0479">Metal-binding</keyword>
<dbReference type="Pfam" id="PF17760">
    <property type="entry name" value="UvrA_inter"/>
    <property type="match status" value="1"/>
</dbReference>
<keyword evidence="9" id="KW-0862">Zinc</keyword>
<protein>
    <recommendedName>
        <fullName evidence="15">UvrABC system protein A</fullName>
    </recommendedName>
    <alternativeName>
        <fullName evidence="16">Excinuclease ABC subunit A</fullName>
    </alternativeName>
</protein>
<evidence type="ECO:0000259" key="18">
    <source>
        <dbReference type="PROSITE" id="PS50893"/>
    </source>
</evidence>
<dbReference type="Gene3D" id="3.30.1490.20">
    <property type="entry name" value="ATP-grasp fold, A domain"/>
    <property type="match status" value="1"/>
</dbReference>
<dbReference type="GO" id="GO:0008270">
    <property type="term" value="F:zinc ion binding"/>
    <property type="evidence" value="ECO:0007669"/>
    <property type="project" value="UniProtKB-KW"/>
</dbReference>
<feature type="region of interest" description="Disordered" evidence="17">
    <location>
        <begin position="356"/>
        <end position="376"/>
    </location>
</feature>
<dbReference type="NCBIfam" id="NF001503">
    <property type="entry name" value="PRK00349.1"/>
    <property type="match status" value="1"/>
</dbReference>
<keyword evidence="5" id="KW-0547">Nucleotide-binding</keyword>
<evidence type="ECO:0000256" key="14">
    <source>
        <dbReference type="ARBA" id="ARBA00038000"/>
    </source>
</evidence>
<keyword evidence="11" id="KW-0267">Excision nuclease</keyword>
<evidence type="ECO:0000256" key="10">
    <source>
        <dbReference type="ARBA" id="ARBA00022840"/>
    </source>
</evidence>
<evidence type="ECO:0000256" key="11">
    <source>
        <dbReference type="ARBA" id="ARBA00022881"/>
    </source>
</evidence>
<dbReference type="Gene3D" id="3.40.50.300">
    <property type="entry name" value="P-loop containing nucleotide triphosphate hydrolases"/>
    <property type="match status" value="3"/>
</dbReference>
<dbReference type="OrthoDB" id="9809851at2"/>
<proteinExistence type="inferred from homology"/>
<evidence type="ECO:0000256" key="17">
    <source>
        <dbReference type="SAM" id="MobiDB-lite"/>
    </source>
</evidence>
<dbReference type="PANTHER" id="PTHR43152:SF3">
    <property type="entry name" value="UVRABC SYSTEM PROTEIN A"/>
    <property type="match status" value="1"/>
</dbReference>
<dbReference type="SMART" id="SM00382">
    <property type="entry name" value="AAA"/>
    <property type="match status" value="3"/>
</dbReference>
<keyword evidence="10" id="KW-0067">ATP-binding</keyword>
<reference evidence="19 20" key="1">
    <citation type="submission" date="2019-02" db="EMBL/GenBank/DDBJ databases">
        <title>Deep-cultivation of Planctomycetes and their phenomic and genomic characterization uncovers novel biology.</title>
        <authorList>
            <person name="Wiegand S."/>
            <person name="Jogler M."/>
            <person name="Boedeker C."/>
            <person name="Pinto D."/>
            <person name="Vollmers J."/>
            <person name="Rivas-Marin E."/>
            <person name="Kohn T."/>
            <person name="Peeters S.H."/>
            <person name="Heuer A."/>
            <person name="Rast P."/>
            <person name="Oberbeckmann S."/>
            <person name="Bunk B."/>
            <person name="Jeske O."/>
            <person name="Meyerdierks A."/>
            <person name="Storesund J.E."/>
            <person name="Kallscheuer N."/>
            <person name="Luecker S."/>
            <person name="Lage O.M."/>
            <person name="Pohl T."/>
            <person name="Merkel B.J."/>
            <person name="Hornburger P."/>
            <person name="Mueller R.-W."/>
            <person name="Bruemmer F."/>
            <person name="Labrenz M."/>
            <person name="Spormann A.M."/>
            <person name="Op den Camp H."/>
            <person name="Overmann J."/>
            <person name="Amann R."/>
            <person name="Jetten M.S.M."/>
            <person name="Mascher T."/>
            <person name="Medema M.H."/>
            <person name="Devos D.P."/>
            <person name="Kaster A.-K."/>
            <person name="Ovreas L."/>
            <person name="Rohde M."/>
            <person name="Galperin M.Y."/>
            <person name="Jogler C."/>
        </authorList>
    </citation>
    <scope>NUCLEOTIDE SEQUENCE [LARGE SCALE GENOMIC DNA]</scope>
    <source>
        <strain evidence="19 20">Pan216</strain>
    </source>
</reference>
<dbReference type="InterPro" id="IPR027417">
    <property type="entry name" value="P-loop_NTPase"/>
</dbReference>
<dbReference type="SUPFAM" id="SSF52540">
    <property type="entry name" value="P-loop containing nucleoside triphosphate hydrolases"/>
    <property type="match status" value="3"/>
</dbReference>
<dbReference type="PROSITE" id="PS50893">
    <property type="entry name" value="ABC_TRANSPORTER_2"/>
    <property type="match status" value="2"/>
</dbReference>
<evidence type="ECO:0000256" key="7">
    <source>
        <dbReference type="ARBA" id="ARBA00022769"/>
    </source>
</evidence>
<comment type="similarity">
    <text evidence="14">Belongs to the ABC transporter superfamily. UvrA family.</text>
</comment>
<accession>A0A518B1D9</accession>
<feature type="compositionally biased region" description="Polar residues" evidence="17">
    <location>
        <begin position="367"/>
        <end position="376"/>
    </location>
</feature>
<evidence type="ECO:0000256" key="3">
    <source>
        <dbReference type="ARBA" id="ARBA00022723"/>
    </source>
</evidence>
<evidence type="ECO:0000256" key="12">
    <source>
        <dbReference type="ARBA" id="ARBA00023125"/>
    </source>
</evidence>
<keyword evidence="8" id="KW-0863">Zinc-finger</keyword>
<dbReference type="GO" id="GO:0004518">
    <property type="term" value="F:nuclease activity"/>
    <property type="evidence" value="ECO:0007669"/>
    <property type="project" value="UniProtKB-KW"/>
</dbReference>
<evidence type="ECO:0000256" key="6">
    <source>
        <dbReference type="ARBA" id="ARBA00022763"/>
    </source>
</evidence>
<feature type="domain" description="ABC transporter" evidence="18">
    <location>
        <begin position="20"/>
        <end position="350"/>
    </location>
</feature>
<dbReference type="Gene3D" id="1.20.1580.10">
    <property type="entry name" value="ABC transporter ATPase like domain"/>
    <property type="match status" value="3"/>
</dbReference>
<sequence length="1670" mass="186660">MPVAASRRRAAKKKAPPKSDEFEQAWLSVYGAAQNNLRGIDVHFPLGRFIAVTGVSGSGKSSLVGDILEKALARDLNGAMTEPGKYDRIDGLEHLDKSITIDQTPIGRTPRSNPGTYIKVFDEIRGLYAQLPDAKIRGYKPGRFSFNVQGGRCDGCDGNGSNRLAMDFLADVWITCPVCEGRRFNRETLEIRFKEKSIHDVLEMDVQEALEHFENIPKSYRMLKTLHDVGLDYIKIGQPSPTLSGGEAQRIKLAKELCRPSTGRTLYILDEPTTGLHFEDIRKLLAVLHGFVDTNNTVLVIEHNLDVVKTADWVIDLGPEGGAGGGTIIAEGTPEEIATNPDSYTGQALKEMLVDRKPSTRRRNGKASRTSSTNGRLTHVEVEGAGQHNLRDVSTKVPLGKMTVFCGPSGSGKSSLAIDTLYAEGQRRYVESLSSYARQFLGQMQKPRVEKVTGIGPAISIEQKAPSKSPRSTVGTVTEIYDYMRILFARLGQPYCPDCQIPIGTRTADEIIDAVLELKEGTRVYLMAPIHRDQYDDVASLWKELKRRGYARVRVDGETHDVANAPKIDRRRHHRVEVIVDRVVIRRRQRSRLAESIEAALDLGVGLLHVAHVDPDTEEKRWKVDRHSQHFTCDQCGRAFEELTPNHFSFNSPIGWCPACEGLGVQAGGGEESFGERPWLSLRQGAIPFWPDLYDPENPFVSALAAVARHAGFSLDDPLEELAPEQKRALYYGTKEEWFELPERPGVKFQYKGIFPAVSEAARVSWVYRHRLADLVGEVACSVCKGARTRDDAAAVRFRDETLHAWCQLPLDECLERFTKLKIDRTEKSIAGEVLREVRQRLQFLVDVGLHYLTLSRPTPSLSGGESQRIRLASQLGSGLTGVLYLLDEPTIGLHPRDNGRLLSALTKLRDLGNTLVLVEHDREVIDAADHLVEFGPGAGRLGGRIIAEGTPKRVKARKTSLTGSYLSGREAIAVPTNRRATDGNRLQIIGAAHHNLRQVDATLPLGCIVAVTGVSGSGKSSLVNEVLWASMARRLHRAQVTVGLHEEIRGIEHIDKVINVDQQPIGNTPTSNPATYTGLFDVVRELYAQLPEAKLRGYHAGRFSFNKPGGRCDACEGMGQKKVEMHFLPDVWITCDQCGGKRYTEQTLTVTYRGRSIADVLEMTVGEALEVFENIPKLRRLLTTLRDVGLDYMPLGQSATTLSGGEAQRVKLAAELSRPNTGKTLYVLDEPTTGLHFDDLRKLLEVLHRLADLGNTVVVIEHNLDVIKTADWIVDLGPEAGNEGGQVIFEGSPEDLVASVANGRKRKSDKESTLSHTAVALKPVIDQGPLEERVRYEPTEEIRRPGDVEIGQLGKDARMPWQIDGRRWHTVDRLSRTGKPCQWEGEALAWVVEQIQQRGVFSETDWGERWLVEILAPRKSDGWFFHALTGEEWLLRLKFRPGRGSFKRETLDRKLGLARLDEMTDIPLYGSESRVRVKRLRSMLQEVELTVHRLEEIQTKAFEEFLEKAITSFSKAIDKKAEDPESAMPWMVDGESWHRGTKGFRPGRKVRWQRDVLDRVVRGLETATPMAQWDWNSRDSVKRRFEGIGQAWARLMTKGHRAIELHLVGHKGSFNLADIESLGAHQEIKTNNARFDAVKLSFLTEDDFSENALVEFFERHAESFLLEYG</sequence>
<evidence type="ECO:0000256" key="16">
    <source>
        <dbReference type="ARBA" id="ARBA00042156"/>
    </source>
</evidence>
<comment type="subcellular location">
    <subcellularLocation>
        <location evidence="1">Cytoplasm</location>
    </subcellularLocation>
</comment>
<dbReference type="EMBL" id="CP036279">
    <property type="protein sequence ID" value="QDU60795.1"/>
    <property type="molecule type" value="Genomic_DNA"/>
</dbReference>
<dbReference type="Proteomes" id="UP000317093">
    <property type="component" value="Chromosome"/>
</dbReference>
<keyword evidence="6" id="KW-0227">DNA damage</keyword>
<evidence type="ECO:0000256" key="2">
    <source>
        <dbReference type="ARBA" id="ARBA00022490"/>
    </source>
</evidence>
<dbReference type="GO" id="GO:0005524">
    <property type="term" value="F:ATP binding"/>
    <property type="evidence" value="ECO:0007669"/>
    <property type="project" value="UniProtKB-KW"/>
</dbReference>
<name>A0A518B1D9_9BACT</name>
<dbReference type="InterPro" id="IPR041552">
    <property type="entry name" value="UvrA_DNA-bd"/>
</dbReference>
<evidence type="ECO:0000256" key="1">
    <source>
        <dbReference type="ARBA" id="ARBA00004496"/>
    </source>
</evidence>
<dbReference type="Pfam" id="PF17755">
    <property type="entry name" value="UvrA_DNA-bind"/>
    <property type="match status" value="1"/>
</dbReference>
<dbReference type="GO" id="GO:0006289">
    <property type="term" value="P:nucleotide-excision repair"/>
    <property type="evidence" value="ECO:0007669"/>
    <property type="project" value="InterPro"/>
</dbReference>
<keyword evidence="4" id="KW-0677">Repeat</keyword>
<dbReference type="Gene3D" id="1.10.8.280">
    <property type="entry name" value="ABC transporter ATPase domain-like"/>
    <property type="match status" value="1"/>
</dbReference>
<gene>
    <name evidence="19" type="primary">uvrA_2</name>
    <name evidence="19" type="ORF">Pan216_16470</name>
</gene>
<dbReference type="GO" id="GO:0003677">
    <property type="term" value="F:DNA binding"/>
    <property type="evidence" value="ECO:0007669"/>
    <property type="project" value="UniProtKB-KW"/>
</dbReference>
<feature type="domain" description="ABC transporter" evidence="18">
    <location>
        <begin position="979"/>
        <end position="1310"/>
    </location>
</feature>
<dbReference type="InterPro" id="IPR013815">
    <property type="entry name" value="ATP_grasp_subdomain_1"/>
</dbReference>
<dbReference type="PANTHER" id="PTHR43152">
    <property type="entry name" value="UVRABC SYSTEM PROTEIN A"/>
    <property type="match status" value="1"/>
</dbReference>
<evidence type="ECO:0000256" key="5">
    <source>
        <dbReference type="ARBA" id="ARBA00022741"/>
    </source>
</evidence>
<dbReference type="InterPro" id="IPR003439">
    <property type="entry name" value="ABC_transporter-like_ATP-bd"/>
</dbReference>
<evidence type="ECO:0000256" key="13">
    <source>
        <dbReference type="ARBA" id="ARBA00023204"/>
    </source>
</evidence>
<keyword evidence="7" id="KW-0228">DNA excision</keyword>
<evidence type="ECO:0000256" key="4">
    <source>
        <dbReference type="ARBA" id="ARBA00022737"/>
    </source>
</evidence>
<keyword evidence="20" id="KW-1185">Reference proteome</keyword>